<comment type="function">
    <text evidence="9">Catalytic subunit of tRNA (adenine-N(1)-)-methyltransferase, which catalyzes the formation of N(1)-methyladenine at position 58 (m1A58) in initiator methionyl-tRNA.</text>
</comment>
<keyword evidence="5 9" id="KW-0808">Transferase</keyword>
<comment type="catalytic activity">
    <reaction evidence="9">
        <text>adenosine(58) in tRNA + S-adenosyl-L-methionine = N(1)-methyladenosine(58) in tRNA + S-adenosyl-L-homocysteine + H(+)</text>
        <dbReference type="Rhea" id="RHEA:43152"/>
        <dbReference type="Rhea" id="RHEA-COMP:10365"/>
        <dbReference type="Rhea" id="RHEA-COMP:10366"/>
        <dbReference type="ChEBI" id="CHEBI:15378"/>
        <dbReference type="ChEBI" id="CHEBI:57856"/>
        <dbReference type="ChEBI" id="CHEBI:59789"/>
        <dbReference type="ChEBI" id="CHEBI:74411"/>
        <dbReference type="ChEBI" id="CHEBI:74491"/>
        <dbReference type="EC" id="2.1.1.220"/>
    </reaction>
</comment>
<dbReference type="Gene3D" id="3.10.330.20">
    <property type="match status" value="1"/>
</dbReference>
<feature type="domain" description="tRNA (adenine(58)-N(1))-methyltransferase catalytic subunit TRM61 C-terminal" evidence="12">
    <location>
        <begin position="56"/>
        <end position="324"/>
    </location>
</feature>
<dbReference type="PROSITE" id="PS51620">
    <property type="entry name" value="SAM_TRM61"/>
    <property type="match status" value="1"/>
</dbReference>
<dbReference type="GO" id="GO:0031515">
    <property type="term" value="C:tRNA (m1A) methyltransferase complex"/>
    <property type="evidence" value="ECO:0007669"/>
    <property type="project" value="UniProtKB-UniRule"/>
</dbReference>
<dbReference type="Gene3D" id="3.40.50.150">
    <property type="entry name" value="Vaccinia Virus protein VP39"/>
    <property type="match status" value="1"/>
</dbReference>
<keyword evidence="8 9" id="KW-0539">Nucleus</keyword>
<accession>A0AAD5XAP7</accession>
<dbReference type="AlphaFoldDB" id="A0AAD5XAP7"/>
<protein>
    <recommendedName>
        <fullName evidence="3 9">tRNA (adenine(58)-N(1))-methyltransferase catalytic subunit TRM61</fullName>
        <ecNumber evidence="2 9">2.1.1.220</ecNumber>
    </recommendedName>
</protein>
<dbReference type="SUPFAM" id="SSF53335">
    <property type="entry name" value="S-adenosyl-L-methionine-dependent methyltransferases"/>
    <property type="match status" value="1"/>
</dbReference>
<sequence>MGDDDIVIAYANPLDMSVIRLKAGGVLNNKYGSFAHDIIIGKPFGSRIASKKGNGHICFLAPTPELWTSTLPHRTQILYMPDIALVSEFLDLRPGKVVVESGTGSGSFSHSIARTIAPTGTLYTFEYHAERAAKFIEEIATHSLTSVITPTHRNVCKDGFGLTDTADAVFLDLPSPWEAVAFAKETFKKGRVGRLCSFSPAIEQVQRTCEELEKCGFADIRMFETLIRRQDVKTLKKRSIPTRDSATGLVEKNDTKKDGGKKRKRAIKLSDDSADGEDVDNEDEEAAEDEDGNSNNDEDESEKLIVSRTIAKVAGHTSFLVFASIFIDQN</sequence>
<reference evidence="13" key="1">
    <citation type="submission" date="2020-05" db="EMBL/GenBank/DDBJ databases">
        <title>Phylogenomic resolution of chytrid fungi.</title>
        <authorList>
            <person name="Stajich J.E."/>
            <person name="Amses K."/>
            <person name="Simmons R."/>
            <person name="Seto K."/>
            <person name="Myers J."/>
            <person name="Bonds A."/>
            <person name="Quandt C.A."/>
            <person name="Barry K."/>
            <person name="Liu P."/>
            <person name="Grigoriev I."/>
            <person name="Longcore J.E."/>
            <person name="James T.Y."/>
        </authorList>
    </citation>
    <scope>NUCLEOTIDE SEQUENCE</scope>
    <source>
        <strain evidence="13">JEL0513</strain>
    </source>
</reference>
<feature type="compositionally biased region" description="Acidic residues" evidence="11">
    <location>
        <begin position="272"/>
        <end position="301"/>
    </location>
</feature>
<feature type="binding site" evidence="10">
    <location>
        <position position="172"/>
    </location>
    <ligand>
        <name>S-adenosyl-L-methionine</name>
        <dbReference type="ChEBI" id="CHEBI:59789"/>
    </ligand>
</feature>
<dbReference type="InterPro" id="IPR029063">
    <property type="entry name" value="SAM-dependent_MTases_sf"/>
</dbReference>
<name>A0AAD5XAP7_9FUNG</name>
<keyword evidence="7 9" id="KW-0819">tRNA processing</keyword>
<evidence type="ECO:0000259" key="12">
    <source>
        <dbReference type="Pfam" id="PF08704"/>
    </source>
</evidence>
<dbReference type="GO" id="GO:0030488">
    <property type="term" value="P:tRNA methylation"/>
    <property type="evidence" value="ECO:0007669"/>
    <property type="project" value="InterPro"/>
</dbReference>
<dbReference type="PIRSF" id="PIRSF017269">
    <property type="entry name" value="GCD14"/>
    <property type="match status" value="1"/>
</dbReference>
<dbReference type="Proteomes" id="UP001211907">
    <property type="component" value="Unassembled WGS sequence"/>
</dbReference>
<keyword evidence="4 9" id="KW-0489">Methyltransferase</keyword>
<organism evidence="13 14">
    <name type="scientific">Physocladia obscura</name>
    <dbReference type="NCBI Taxonomy" id="109957"/>
    <lineage>
        <taxon>Eukaryota</taxon>
        <taxon>Fungi</taxon>
        <taxon>Fungi incertae sedis</taxon>
        <taxon>Chytridiomycota</taxon>
        <taxon>Chytridiomycota incertae sedis</taxon>
        <taxon>Chytridiomycetes</taxon>
        <taxon>Chytridiales</taxon>
        <taxon>Chytriomycetaceae</taxon>
        <taxon>Physocladia</taxon>
    </lineage>
</organism>
<dbReference type="Pfam" id="PF08704">
    <property type="entry name" value="GCD14"/>
    <property type="match status" value="1"/>
</dbReference>
<evidence type="ECO:0000256" key="6">
    <source>
        <dbReference type="ARBA" id="ARBA00022691"/>
    </source>
</evidence>
<evidence type="ECO:0000256" key="11">
    <source>
        <dbReference type="SAM" id="MobiDB-lite"/>
    </source>
</evidence>
<evidence type="ECO:0000256" key="3">
    <source>
        <dbReference type="ARBA" id="ARBA00015963"/>
    </source>
</evidence>
<dbReference type="GO" id="GO:0005634">
    <property type="term" value="C:nucleus"/>
    <property type="evidence" value="ECO:0007669"/>
    <property type="project" value="UniProtKB-SubCell"/>
</dbReference>
<keyword evidence="6 9" id="KW-0949">S-adenosyl-L-methionine</keyword>
<evidence type="ECO:0000256" key="4">
    <source>
        <dbReference type="ARBA" id="ARBA00022603"/>
    </source>
</evidence>
<evidence type="ECO:0000256" key="5">
    <source>
        <dbReference type="ARBA" id="ARBA00022679"/>
    </source>
</evidence>
<dbReference type="EC" id="2.1.1.220" evidence="2 9"/>
<evidence type="ECO:0000256" key="8">
    <source>
        <dbReference type="ARBA" id="ARBA00023242"/>
    </source>
</evidence>
<evidence type="ECO:0000256" key="9">
    <source>
        <dbReference type="PIRNR" id="PIRNR017269"/>
    </source>
</evidence>
<evidence type="ECO:0000313" key="13">
    <source>
        <dbReference type="EMBL" id="KAJ3113703.1"/>
    </source>
</evidence>
<dbReference type="InterPro" id="IPR049470">
    <property type="entry name" value="TRM61_C"/>
</dbReference>
<dbReference type="EMBL" id="JADGJH010001426">
    <property type="protein sequence ID" value="KAJ3113703.1"/>
    <property type="molecule type" value="Genomic_DNA"/>
</dbReference>
<dbReference type="PANTHER" id="PTHR12133:SF2">
    <property type="entry name" value="TRNA (ADENINE(58)-N(1))-METHYLTRANSFERASE CATALYTIC SUBUNIT TRMT61A"/>
    <property type="match status" value="1"/>
</dbReference>
<evidence type="ECO:0000256" key="7">
    <source>
        <dbReference type="ARBA" id="ARBA00022694"/>
    </source>
</evidence>
<evidence type="ECO:0000256" key="10">
    <source>
        <dbReference type="PIRSR" id="PIRSR017269-1"/>
    </source>
</evidence>
<gene>
    <name evidence="13" type="primary">TRMT61A</name>
    <name evidence="13" type="ORF">HK100_001904</name>
</gene>
<feature type="binding site" evidence="10">
    <location>
        <position position="126"/>
    </location>
    <ligand>
        <name>S-adenosyl-L-methionine</name>
        <dbReference type="ChEBI" id="CHEBI:59789"/>
    </ligand>
</feature>
<evidence type="ECO:0000256" key="2">
    <source>
        <dbReference type="ARBA" id="ARBA00012796"/>
    </source>
</evidence>
<evidence type="ECO:0000256" key="1">
    <source>
        <dbReference type="ARBA" id="ARBA00004123"/>
    </source>
</evidence>
<dbReference type="PANTHER" id="PTHR12133">
    <property type="entry name" value="TRNA (ADENINE(58)-N(1))-METHYLTRANSFERASE"/>
    <property type="match status" value="1"/>
</dbReference>
<keyword evidence="14" id="KW-1185">Reference proteome</keyword>
<proteinExistence type="inferred from homology"/>
<comment type="similarity">
    <text evidence="9">Belongs to the class I-like SAM-binding methyltransferase superfamily. TRM61 family.</text>
</comment>
<comment type="subcellular location">
    <subcellularLocation>
        <location evidence="1 9">Nucleus</location>
    </subcellularLocation>
</comment>
<comment type="caution">
    <text evidence="13">The sequence shown here is derived from an EMBL/GenBank/DDBJ whole genome shotgun (WGS) entry which is preliminary data.</text>
</comment>
<feature type="region of interest" description="Disordered" evidence="11">
    <location>
        <begin position="244"/>
        <end position="302"/>
    </location>
</feature>
<dbReference type="GO" id="GO:0160107">
    <property type="term" value="F:tRNA (adenine(58)-N1)-methyltransferase activity"/>
    <property type="evidence" value="ECO:0007669"/>
    <property type="project" value="UniProtKB-EC"/>
</dbReference>
<dbReference type="InterPro" id="IPR014816">
    <property type="entry name" value="tRNA_MeTrfase_Gcd14"/>
</dbReference>
<evidence type="ECO:0000313" key="14">
    <source>
        <dbReference type="Proteomes" id="UP001211907"/>
    </source>
</evidence>